<dbReference type="InterPro" id="IPR014710">
    <property type="entry name" value="RmlC-like_jellyroll"/>
</dbReference>
<dbReference type="InterPro" id="IPR013096">
    <property type="entry name" value="Cupin_2"/>
</dbReference>
<evidence type="ECO:0000313" key="2">
    <source>
        <dbReference type="EMBL" id="MEX6686886.1"/>
    </source>
</evidence>
<dbReference type="EMBL" id="JAULBC010000001">
    <property type="protein sequence ID" value="MEX6686886.1"/>
    <property type="molecule type" value="Genomic_DNA"/>
</dbReference>
<comment type="caution">
    <text evidence="2">The sequence shown here is derived from an EMBL/GenBank/DDBJ whole genome shotgun (WGS) entry which is preliminary data.</text>
</comment>
<dbReference type="Gene3D" id="2.60.120.10">
    <property type="entry name" value="Jelly Rolls"/>
    <property type="match status" value="1"/>
</dbReference>
<reference evidence="2 3" key="1">
    <citation type="submission" date="2023-07" db="EMBL/GenBank/DDBJ databases">
        <authorList>
            <person name="Lian W.-H."/>
        </authorList>
    </citation>
    <scope>NUCLEOTIDE SEQUENCE [LARGE SCALE GENOMIC DNA]</scope>
    <source>
        <strain evidence="2 3">SYSU DXS3180</strain>
    </source>
</reference>
<dbReference type="InterPro" id="IPR011051">
    <property type="entry name" value="RmlC_Cupin_sf"/>
</dbReference>
<dbReference type="Pfam" id="PF07883">
    <property type="entry name" value="Cupin_2"/>
    <property type="match status" value="1"/>
</dbReference>
<evidence type="ECO:0000259" key="1">
    <source>
        <dbReference type="Pfam" id="PF07883"/>
    </source>
</evidence>
<feature type="domain" description="Cupin type-2" evidence="1">
    <location>
        <begin position="37"/>
        <end position="89"/>
    </location>
</feature>
<evidence type="ECO:0000313" key="3">
    <source>
        <dbReference type="Proteomes" id="UP001560573"/>
    </source>
</evidence>
<dbReference type="SUPFAM" id="SSF51182">
    <property type="entry name" value="RmlC-like cupins"/>
    <property type="match status" value="1"/>
</dbReference>
<sequence length="110" mass="12601">MANFKISLEDAVTRLKETDQATFTTLMQHGSMSVEYYKPEKVDHQQPHKQDELYIIASGSGFFFRNGDTVTCKTGDVLFVPASMEHRFIDFTEDFATWVIFYGNEGGEMQ</sequence>
<protein>
    <submittedName>
        <fullName evidence="2">Cupin domain-containing protein</fullName>
    </submittedName>
</protein>
<name>A0ABV3ZAJ6_9BACT</name>
<keyword evidence="3" id="KW-1185">Reference proteome</keyword>
<dbReference type="RefSeq" id="WP_369328282.1">
    <property type="nucleotide sequence ID" value="NZ_JAULBC010000001.1"/>
</dbReference>
<proteinExistence type="predicted"/>
<gene>
    <name evidence="2" type="ORF">QTN47_05240</name>
</gene>
<organism evidence="2 3">
    <name type="scientific">Danxiaibacter flavus</name>
    <dbReference type="NCBI Taxonomy" id="3049108"/>
    <lineage>
        <taxon>Bacteria</taxon>
        <taxon>Pseudomonadati</taxon>
        <taxon>Bacteroidota</taxon>
        <taxon>Chitinophagia</taxon>
        <taxon>Chitinophagales</taxon>
        <taxon>Chitinophagaceae</taxon>
        <taxon>Danxiaibacter</taxon>
    </lineage>
</organism>
<accession>A0ABV3ZAJ6</accession>
<dbReference type="Proteomes" id="UP001560573">
    <property type="component" value="Unassembled WGS sequence"/>
</dbReference>